<keyword evidence="5" id="KW-0234">DNA repair</keyword>
<evidence type="ECO:0000313" key="10">
    <source>
        <dbReference type="Proteomes" id="UP000430985"/>
    </source>
</evidence>
<dbReference type="Pfam" id="PF02870">
    <property type="entry name" value="Methyltransf_1N"/>
    <property type="match status" value="1"/>
</dbReference>
<dbReference type="Pfam" id="PF01035">
    <property type="entry name" value="DNA_binding_1"/>
    <property type="match status" value="1"/>
</dbReference>
<name>A0A347TA77_LIMRT</name>
<evidence type="ECO:0000256" key="3">
    <source>
        <dbReference type="ARBA" id="ARBA00022679"/>
    </source>
</evidence>
<keyword evidence="3 9" id="KW-0808">Transferase</keyword>
<evidence type="ECO:0000256" key="1">
    <source>
        <dbReference type="ARBA" id="ARBA00001286"/>
    </source>
</evidence>
<sequence length="146" mass="16581">MIARFNYFSPLGIIKIQADAIGITEVKFVDQSERDNLNPNYPAIKDAVRWLDDYFLGNVPLTYPQFHLNGTDFQQRVWQQLRQIPYGQLAQRLNSSPRAVGNAVGKNPILLFIPCHRILGQNGKLTGYSGGLERKKKLLAIENIKL</sequence>
<feature type="domain" description="Methylguanine DNA methyltransferase ribonuclease-like" evidence="8">
    <location>
        <begin position="7"/>
        <end position="58"/>
    </location>
</feature>
<comment type="catalytic activity">
    <reaction evidence="6">
        <text>a 6-O-methyl-2'-deoxyguanosine in DNA + L-cysteinyl-[protein] = S-methyl-L-cysteinyl-[protein] + a 2'-deoxyguanosine in DNA</text>
        <dbReference type="Rhea" id="RHEA:24000"/>
        <dbReference type="Rhea" id="RHEA-COMP:10131"/>
        <dbReference type="Rhea" id="RHEA-COMP:10132"/>
        <dbReference type="Rhea" id="RHEA-COMP:11367"/>
        <dbReference type="Rhea" id="RHEA-COMP:11368"/>
        <dbReference type="ChEBI" id="CHEBI:29950"/>
        <dbReference type="ChEBI" id="CHEBI:82612"/>
        <dbReference type="ChEBI" id="CHEBI:85445"/>
        <dbReference type="ChEBI" id="CHEBI:85448"/>
        <dbReference type="EC" id="2.1.1.63"/>
    </reaction>
</comment>
<dbReference type="EMBL" id="WJNE01000030">
    <property type="protein sequence ID" value="MRG69881.1"/>
    <property type="molecule type" value="Genomic_DNA"/>
</dbReference>
<dbReference type="SUPFAM" id="SSF46767">
    <property type="entry name" value="Methylated DNA-protein cysteine methyltransferase, C-terminal domain"/>
    <property type="match status" value="1"/>
</dbReference>
<dbReference type="Gene3D" id="3.30.160.70">
    <property type="entry name" value="Methylated DNA-protein cysteine methyltransferase domain"/>
    <property type="match status" value="1"/>
</dbReference>
<organism evidence="9 10">
    <name type="scientific">Limosilactobacillus reuteri</name>
    <name type="common">Lactobacillus reuteri</name>
    <dbReference type="NCBI Taxonomy" id="1598"/>
    <lineage>
        <taxon>Bacteria</taxon>
        <taxon>Bacillati</taxon>
        <taxon>Bacillota</taxon>
        <taxon>Bacilli</taxon>
        <taxon>Lactobacillales</taxon>
        <taxon>Lactobacillaceae</taxon>
        <taxon>Limosilactobacillus</taxon>
    </lineage>
</organism>
<gene>
    <name evidence="9" type="ORF">GIX83_08610</name>
</gene>
<dbReference type="InterPro" id="IPR014048">
    <property type="entry name" value="MethylDNA_cys_MeTrfase_DNA-bd"/>
</dbReference>
<protein>
    <submittedName>
        <fullName evidence="9">Methylated-DNA--[protein]-cysteine S-methyltransferase</fullName>
        <ecNumber evidence="9">2.1.1.63</ecNumber>
    </submittedName>
</protein>
<dbReference type="InterPro" id="IPR001497">
    <property type="entry name" value="MethylDNA_cys_MeTrfase_AS"/>
</dbReference>
<proteinExistence type="predicted"/>
<dbReference type="InterPro" id="IPR008332">
    <property type="entry name" value="MethylG_MeTrfase_N"/>
</dbReference>
<dbReference type="PANTHER" id="PTHR10815:SF13">
    <property type="entry name" value="METHYLATED-DNA--PROTEIN-CYSTEINE METHYLTRANSFERASE"/>
    <property type="match status" value="1"/>
</dbReference>
<dbReference type="AlphaFoldDB" id="A0A347TA77"/>
<evidence type="ECO:0000256" key="4">
    <source>
        <dbReference type="ARBA" id="ARBA00022763"/>
    </source>
</evidence>
<dbReference type="Proteomes" id="UP000430985">
    <property type="component" value="Unassembled WGS sequence"/>
</dbReference>
<dbReference type="InterPro" id="IPR036217">
    <property type="entry name" value="MethylDNA_cys_MeTrfase_DNAb"/>
</dbReference>
<dbReference type="GO" id="GO:0006281">
    <property type="term" value="P:DNA repair"/>
    <property type="evidence" value="ECO:0007669"/>
    <property type="project" value="UniProtKB-KW"/>
</dbReference>
<comment type="caution">
    <text evidence="9">The sequence shown here is derived from an EMBL/GenBank/DDBJ whole genome shotgun (WGS) entry which is preliminary data.</text>
</comment>
<keyword evidence="4" id="KW-0227">DNA damage</keyword>
<dbReference type="RefSeq" id="WP_113897372.1">
    <property type="nucleotide sequence ID" value="NZ_CP029613.1"/>
</dbReference>
<dbReference type="PROSITE" id="PS00374">
    <property type="entry name" value="MGMT"/>
    <property type="match status" value="1"/>
</dbReference>
<evidence type="ECO:0000259" key="8">
    <source>
        <dbReference type="Pfam" id="PF02870"/>
    </source>
</evidence>
<comment type="catalytic activity">
    <reaction evidence="1">
        <text>a 4-O-methyl-thymidine in DNA + L-cysteinyl-[protein] = a thymidine in DNA + S-methyl-L-cysteinyl-[protein]</text>
        <dbReference type="Rhea" id="RHEA:53428"/>
        <dbReference type="Rhea" id="RHEA-COMP:10131"/>
        <dbReference type="Rhea" id="RHEA-COMP:10132"/>
        <dbReference type="Rhea" id="RHEA-COMP:13555"/>
        <dbReference type="Rhea" id="RHEA-COMP:13556"/>
        <dbReference type="ChEBI" id="CHEBI:29950"/>
        <dbReference type="ChEBI" id="CHEBI:82612"/>
        <dbReference type="ChEBI" id="CHEBI:137386"/>
        <dbReference type="ChEBI" id="CHEBI:137387"/>
        <dbReference type="EC" id="2.1.1.63"/>
    </reaction>
</comment>
<dbReference type="EC" id="2.1.1.63" evidence="9"/>
<reference evidence="9 10" key="1">
    <citation type="submission" date="2019-11" db="EMBL/GenBank/DDBJ databases">
        <title>Draft genome sequence of 12 host-associated Lactobacillus reuteri rodent strains.</title>
        <authorList>
            <person name="Zhang S."/>
            <person name="Ozcam M."/>
            <person name="Van Pijkeren J.P."/>
        </authorList>
    </citation>
    <scope>NUCLEOTIDE SEQUENCE [LARGE SCALE GENOMIC DNA]</scope>
    <source>
        <strain evidence="9 10">Rat19</strain>
    </source>
</reference>
<dbReference type="GO" id="GO:0003908">
    <property type="term" value="F:methylated-DNA-[protein]-cysteine S-methyltransferase activity"/>
    <property type="evidence" value="ECO:0007669"/>
    <property type="project" value="UniProtKB-EC"/>
</dbReference>
<dbReference type="InterPro" id="IPR036631">
    <property type="entry name" value="MGMT_N_sf"/>
</dbReference>
<dbReference type="InterPro" id="IPR036388">
    <property type="entry name" value="WH-like_DNA-bd_sf"/>
</dbReference>
<evidence type="ECO:0000256" key="5">
    <source>
        <dbReference type="ARBA" id="ARBA00023204"/>
    </source>
</evidence>
<dbReference type="GO" id="GO:0032259">
    <property type="term" value="P:methylation"/>
    <property type="evidence" value="ECO:0007669"/>
    <property type="project" value="UniProtKB-KW"/>
</dbReference>
<keyword evidence="2 9" id="KW-0489">Methyltransferase</keyword>
<accession>A0A347TA77</accession>
<dbReference type="Gene3D" id="1.10.10.10">
    <property type="entry name" value="Winged helix-like DNA-binding domain superfamily/Winged helix DNA-binding domain"/>
    <property type="match status" value="1"/>
</dbReference>
<evidence type="ECO:0000256" key="6">
    <source>
        <dbReference type="ARBA" id="ARBA00049348"/>
    </source>
</evidence>
<dbReference type="NCBIfam" id="TIGR00589">
    <property type="entry name" value="ogt"/>
    <property type="match status" value="1"/>
</dbReference>
<evidence type="ECO:0000256" key="2">
    <source>
        <dbReference type="ARBA" id="ARBA00022603"/>
    </source>
</evidence>
<evidence type="ECO:0000259" key="7">
    <source>
        <dbReference type="Pfam" id="PF01035"/>
    </source>
</evidence>
<dbReference type="SUPFAM" id="SSF53155">
    <property type="entry name" value="Methylated DNA-protein cysteine methyltransferase domain"/>
    <property type="match status" value="1"/>
</dbReference>
<dbReference type="PANTHER" id="PTHR10815">
    <property type="entry name" value="METHYLATED-DNA--PROTEIN-CYSTEINE METHYLTRANSFERASE"/>
    <property type="match status" value="1"/>
</dbReference>
<feature type="domain" description="Methylated-DNA-[protein]-cysteine S-methyltransferase DNA binding" evidence="7">
    <location>
        <begin position="72"/>
        <end position="143"/>
    </location>
</feature>
<evidence type="ECO:0000313" key="9">
    <source>
        <dbReference type="EMBL" id="MRG69881.1"/>
    </source>
</evidence>
<dbReference type="CDD" id="cd06445">
    <property type="entry name" value="ATase"/>
    <property type="match status" value="1"/>
</dbReference>